<dbReference type="AlphaFoldDB" id="A0A7U1E1H2"/>
<proteinExistence type="predicted"/>
<geneLocation type="plasmid" evidence="1">
    <name>pESBL3171-IncF</name>
</geneLocation>
<accession>A0A7U1E1H2</accession>
<evidence type="ECO:0000313" key="1">
    <source>
        <dbReference type="EMBL" id="QQZ47042.1"/>
    </source>
</evidence>
<dbReference type="EMBL" id="MW390526">
    <property type="protein sequence ID" value="QQZ47042.1"/>
    <property type="molecule type" value="Genomic_DNA"/>
</dbReference>
<keyword evidence="1" id="KW-0614">Plasmid</keyword>
<organism evidence="1">
    <name type="scientific">Escherichia coli</name>
    <dbReference type="NCBI Taxonomy" id="562"/>
    <lineage>
        <taxon>Bacteria</taxon>
        <taxon>Pseudomonadati</taxon>
        <taxon>Pseudomonadota</taxon>
        <taxon>Gammaproteobacteria</taxon>
        <taxon>Enterobacterales</taxon>
        <taxon>Enterobacteriaceae</taxon>
        <taxon>Escherichia</taxon>
    </lineage>
</organism>
<name>A0A7U1E1H2_ECOLX</name>
<protein>
    <submittedName>
        <fullName evidence="1">Uncharacterized protein</fullName>
    </submittedName>
</protein>
<reference evidence="1" key="1">
    <citation type="journal article" date="2021" name="Sci. Rep.">
        <title>Antibiotic resistance plasmid composition and architecture in Escherichia coli isolates from meat.</title>
        <authorList>
            <person name="Darphorn T.S."/>
            <person name="Bel K."/>
            <person name="Koenders-van Sint Anneland B.B."/>
            <person name="Brul S."/>
            <person name="Ter Kuile B.H."/>
        </authorList>
    </citation>
    <scope>NUCLEOTIDE SEQUENCE</scope>
    <source>
        <strain evidence="1">ESBL3171</strain>
    </source>
</reference>
<sequence length="46" mass="5288">MFLVLMSRQRHGRQYSVVSYGTEAKLLKPGVSRYSRQDVTSPFPTL</sequence>